<dbReference type="EC" id="3.1.-.-" evidence="8"/>
<evidence type="ECO:0000256" key="7">
    <source>
        <dbReference type="ARBA" id="ARBA00038093"/>
    </source>
</evidence>
<dbReference type="PANTHER" id="PTHR33653:SF1">
    <property type="entry name" value="RIBONUCLEASE VAPC2"/>
    <property type="match status" value="1"/>
</dbReference>
<keyword evidence="5 8" id="KW-0378">Hydrolase</keyword>
<evidence type="ECO:0000313" key="10">
    <source>
        <dbReference type="EMBL" id="TYL82318.1"/>
    </source>
</evidence>
<keyword evidence="3 8" id="KW-0540">Nuclease</keyword>
<dbReference type="SUPFAM" id="SSF88723">
    <property type="entry name" value="PIN domain-like"/>
    <property type="match status" value="1"/>
</dbReference>
<evidence type="ECO:0000256" key="8">
    <source>
        <dbReference type="HAMAP-Rule" id="MF_00265"/>
    </source>
</evidence>
<sequence length="138" mass="15276">MKFLVDTNVISEIRKRERADPNVIRWVNQIPAEEIGTSVLVLAEISRGIELKRRSDPLQAKSLDQWFSQMRTRLADRVLPIDESIADTWALLGVPNPLPLIDSLLAATAKVHGLTLVTRNIADIESTGVALLDPFAAP</sequence>
<feature type="domain" description="PIN" evidence="9">
    <location>
        <begin position="4"/>
        <end position="120"/>
    </location>
</feature>
<keyword evidence="11" id="KW-1185">Reference proteome</keyword>
<dbReference type="InterPro" id="IPR022907">
    <property type="entry name" value="VapC_family"/>
</dbReference>
<evidence type="ECO:0000259" key="9">
    <source>
        <dbReference type="Pfam" id="PF01850"/>
    </source>
</evidence>
<dbReference type="GO" id="GO:0004540">
    <property type="term" value="F:RNA nuclease activity"/>
    <property type="evidence" value="ECO:0007669"/>
    <property type="project" value="InterPro"/>
</dbReference>
<dbReference type="EMBL" id="VSSR01000034">
    <property type="protein sequence ID" value="TYL82318.1"/>
    <property type="molecule type" value="Genomic_DNA"/>
</dbReference>
<dbReference type="InterPro" id="IPR050556">
    <property type="entry name" value="Type_II_TA_system_RNase"/>
</dbReference>
<feature type="binding site" evidence="8">
    <location>
        <position position="6"/>
    </location>
    <ligand>
        <name>Mg(2+)</name>
        <dbReference type="ChEBI" id="CHEBI:18420"/>
    </ligand>
</feature>
<proteinExistence type="inferred from homology"/>
<dbReference type="GO" id="GO:0000287">
    <property type="term" value="F:magnesium ion binding"/>
    <property type="evidence" value="ECO:0007669"/>
    <property type="project" value="UniProtKB-UniRule"/>
</dbReference>
<protein>
    <recommendedName>
        <fullName evidence="8">Ribonuclease VapC</fullName>
        <shortName evidence="8">RNase VapC</shortName>
        <ecNumber evidence="8">3.1.-.-</ecNumber>
    </recommendedName>
    <alternativeName>
        <fullName evidence="8">Toxin VapC</fullName>
    </alternativeName>
</protein>
<dbReference type="RefSeq" id="WP_148752973.1">
    <property type="nucleotide sequence ID" value="NZ_VSSR01000034.1"/>
</dbReference>
<dbReference type="CDD" id="cd18746">
    <property type="entry name" value="PIN_VapC4-5_FitB-like"/>
    <property type="match status" value="1"/>
</dbReference>
<dbReference type="AlphaFoldDB" id="A0A5S4WLB9"/>
<keyword evidence="8" id="KW-0800">Toxin</keyword>
<evidence type="ECO:0000256" key="5">
    <source>
        <dbReference type="ARBA" id="ARBA00022801"/>
    </source>
</evidence>
<dbReference type="PANTHER" id="PTHR33653">
    <property type="entry name" value="RIBONUCLEASE VAPC2"/>
    <property type="match status" value="1"/>
</dbReference>
<accession>A0A5S4WLB9</accession>
<keyword evidence="2 8" id="KW-1277">Toxin-antitoxin system</keyword>
<comment type="similarity">
    <text evidence="7 8">Belongs to the PINc/VapC protein family.</text>
</comment>
<comment type="caution">
    <text evidence="10">The sequence shown here is derived from an EMBL/GenBank/DDBJ whole genome shotgun (WGS) entry which is preliminary data.</text>
</comment>
<name>A0A5S4WLB9_9BRAD</name>
<evidence type="ECO:0000256" key="4">
    <source>
        <dbReference type="ARBA" id="ARBA00022723"/>
    </source>
</evidence>
<comment type="cofactor">
    <cofactor evidence="1 8">
        <name>Mg(2+)</name>
        <dbReference type="ChEBI" id="CHEBI:18420"/>
    </cofactor>
</comment>
<evidence type="ECO:0000256" key="1">
    <source>
        <dbReference type="ARBA" id="ARBA00001946"/>
    </source>
</evidence>
<dbReference type="GO" id="GO:0016787">
    <property type="term" value="F:hydrolase activity"/>
    <property type="evidence" value="ECO:0007669"/>
    <property type="project" value="UniProtKB-KW"/>
</dbReference>
<keyword evidence="6 8" id="KW-0460">Magnesium</keyword>
<evidence type="ECO:0000256" key="3">
    <source>
        <dbReference type="ARBA" id="ARBA00022722"/>
    </source>
</evidence>
<reference evidence="10 11" key="1">
    <citation type="submission" date="2019-08" db="EMBL/GenBank/DDBJ databases">
        <title>Bradyrhizobium hipponensis sp. nov., a rhizobium isolated from a Lupinus angustifolius root nodule in Tunisia.</title>
        <authorList>
            <person name="Off K."/>
            <person name="Rejili M."/>
            <person name="Mars M."/>
            <person name="Brachmann A."/>
            <person name="Marin M."/>
        </authorList>
    </citation>
    <scope>NUCLEOTIDE SEQUENCE [LARGE SCALE GENOMIC DNA]</scope>
    <source>
        <strain evidence="10 11">CTAW11</strain>
    </source>
</reference>
<organism evidence="10 11">
    <name type="scientific">Bradyrhizobium cytisi</name>
    <dbReference type="NCBI Taxonomy" id="515489"/>
    <lineage>
        <taxon>Bacteria</taxon>
        <taxon>Pseudomonadati</taxon>
        <taxon>Pseudomonadota</taxon>
        <taxon>Alphaproteobacteria</taxon>
        <taxon>Hyphomicrobiales</taxon>
        <taxon>Nitrobacteraceae</taxon>
        <taxon>Bradyrhizobium</taxon>
    </lineage>
</organism>
<evidence type="ECO:0000256" key="6">
    <source>
        <dbReference type="ARBA" id="ARBA00022842"/>
    </source>
</evidence>
<dbReference type="HAMAP" id="MF_00265">
    <property type="entry name" value="VapC_Nob1"/>
    <property type="match status" value="1"/>
</dbReference>
<dbReference type="Pfam" id="PF01850">
    <property type="entry name" value="PIN"/>
    <property type="match status" value="1"/>
</dbReference>
<dbReference type="Gene3D" id="3.40.50.1010">
    <property type="entry name" value="5'-nuclease"/>
    <property type="match status" value="1"/>
</dbReference>
<dbReference type="OrthoDB" id="7188375at2"/>
<dbReference type="InterPro" id="IPR002716">
    <property type="entry name" value="PIN_dom"/>
</dbReference>
<dbReference type="InterPro" id="IPR029060">
    <property type="entry name" value="PIN-like_dom_sf"/>
</dbReference>
<gene>
    <name evidence="8" type="primary">vapC</name>
    <name evidence="10" type="ORF">FXB38_21460</name>
</gene>
<keyword evidence="4 8" id="KW-0479">Metal-binding</keyword>
<dbReference type="GO" id="GO:0090729">
    <property type="term" value="F:toxin activity"/>
    <property type="evidence" value="ECO:0007669"/>
    <property type="project" value="UniProtKB-KW"/>
</dbReference>
<evidence type="ECO:0000313" key="11">
    <source>
        <dbReference type="Proteomes" id="UP000324853"/>
    </source>
</evidence>
<feature type="binding site" evidence="8">
    <location>
        <position position="102"/>
    </location>
    <ligand>
        <name>Mg(2+)</name>
        <dbReference type="ChEBI" id="CHEBI:18420"/>
    </ligand>
</feature>
<comment type="function">
    <text evidence="8">Toxic component of a toxin-antitoxin (TA) system. An RNase.</text>
</comment>
<evidence type="ECO:0000256" key="2">
    <source>
        <dbReference type="ARBA" id="ARBA00022649"/>
    </source>
</evidence>
<dbReference type="Proteomes" id="UP000324853">
    <property type="component" value="Unassembled WGS sequence"/>
</dbReference>